<dbReference type="InterPro" id="IPR000524">
    <property type="entry name" value="Tscrpt_reg_HTH_GntR"/>
</dbReference>
<reference evidence="5 6" key="1">
    <citation type="submission" date="2021-01" db="EMBL/GenBank/DDBJ databases">
        <title>Whole genome shotgun sequence of Verrucosispora andamanensis NBRC 109075.</title>
        <authorList>
            <person name="Komaki H."/>
            <person name="Tamura T."/>
        </authorList>
    </citation>
    <scope>NUCLEOTIDE SEQUENCE [LARGE SCALE GENOMIC DNA]</scope>
    <source>
        <strain evidence="5 6">NBRC 109075</strain>
    </source>
</reference>
<keyword evidence="6" id="KW-1185">Reference proteome</keyword>
<proteinExistence type="predicted"/>
<dbReference type="SUPFAM" id="SSF46785">
    <property type="entry name" value="Winged helix' DNA-binding domain"/>
    <property type="match status" value="1"/>
</dbReference>
<feature type="domain" description="HTH gntR-type" evidence="4">
    <location>
        <begin position="8"/>
        <end position="76"/>
    </location>
</feature>
<dbReference type="Pfam" id="PF00392">
    <property type="entry name" value="GntR"/>
    <property type="match status" value="1"/>
</dbReference>
<dbReference type="Proteomes" id="UP000647017">
    <property type="component" value="Unassembled WGS sequence"/>
</dbReference>
<dbReference type="EMBL" id="BOOZ01000024">
    <property type="protein sequence ID" value="GIJ10711.1"/>
    <property type="molecule type" value="Genomic_DNA"/>
</dbReference>
<dbReference type="PANTHER" id="PTHR44846:SF17">
    <property type="entry name" value="GNTR-FAMILY TRANSCRIPTIONAL REGULATOR"/>
    <property type="match status" value="1"/>
</dbReference>
<keyword evidence="1" id="KW-0805">Transcription regulation</keyword>
<gene>
    <name evidence="5" type="ORF">Van01_39250</name>
</gene>
<dbReference type="SMART" id="SM00345">
    <property type="entry name" value="HTH_GNTR"/>
    <property type="match status" value="1"/>
</dbReference>
<evidence type="ECO:0000259" key="4">
    <source>
        <dbReference type="PROSITE" id="PS50949"/>
    </source>
</evidence>
<dbReference type="PANTHER" id="PTHR44846">
    <property type="entry name" value="MANNOSYL-D-GLYCERATE TRANSPORT/METABOLISM SYSTEM REPRESSOR MNGR-RELATED"/>
    <property type="match status" value="1"/>
</dbReference>
<dbReference type="PROSITE" id="PS50949">
    <property type="entry name" value="HTH_GNTR"/>
    <property type="match status" value="1"/>
</dbReference>
<dbReference type="InterPro" id="IPR036388">
    <property type="entry name" value="WH-like_DNA-bd_sf"/>
</dbReference>
<keyword evidence="3" id="KW-0804">Transcription</keyword>
<dbReference type="RefSeq" id="WP_204009316.1">
    <property type="nucleotide sequence ID" value="NZ_BOOZ01000024.1"/>
</dbReference>
<evidence type="ECO:0000313" key="5">
    <source>
        <dbReference type="EMBL" id="GIJ10711.1"/>
    </source>
</evidence>
<dbReference type="Gene3D" id="1.10.10.10">
    <property type="entry name" value="Winged helix-like DNA-binding domain superfamily/Winged helix DNA-binding domain"/>
    <property type="match status" value="1"/>
</dbReference>
<dbReference type="InterPro" id="IPR050679">
    <property type="entry name" value="Bact_HTH_transcr_reg"/>
</dbReference>
<sequence>MIDPHSGVPRHRQLADVLRARIATGEYVPGDLLPSETRLSQEYEVGRGTVRRAVGLLRAEGLVDAASGRGTRVRERVEPERVAVPRGALISARPPTPDERAGMGIPEGVHVLVVSVGGRVRGVYPADRVALTTA</sequence>
<evidence type="ECO:0000256" key="1">
    <source>
        <dbReference type="ARBA" id="ARBA00023015"/>
    </source>
</evidence>
<protein>
    <recommendedName>
        <fullName evidence="4">HTH gntR-type domain-containing protein</fullName>
    </recommendedName>
</protein>
<keyword evidence="2" id="KW-0238">DNA-binding</keyword>
<evidence type="ECO:0000256" key="2">
    <source>
        <dbReference type="ARBA" id="ARBA00023125"/>
    </source>
</evidence>
<evidence type="ECO:0000256" key="3">
    <source>
        <dbReference type="ARBA" id="ARBA00023163"/>
    </source>
</evidence>
<accession>A0ABQ4HYL6</accession>
<dbReference type="PRINTS" id="PR00035">
    <property type="entry name" value="HTHGNTR"/>
</dbReference>
<evidence type="ECO:0000313" key="6">
    <source>
        <dbReference type="Proteomes" id="UP000647017"/>
    </source>
</evidence>
<comment type="caution">
    <text evidence="5">The sequence shown here is derived from an EMBL/GenBank/DDBJ whole genome shotgun (WGS) entry which is preliminary data.</text>
</comment>
<organism evidence="5 6">
    <name type="scientific">Micromonospora andamanensis</name>
    <dbReference type="NCBI Taxonomy" id="1287068"/>
    <lineage>
        <taxon>Bacteria</taxon>
        <taxon>Bacillati</taxon>
        <taxon>Actinomycetota</taxon>
        <taxon>Actinomycetes</taxon>
        <taxon>Micromonosporales</taxon>
        <taxon>Micromonosporaceae</taxon>
        <taxon>Micromonospora</taxon>
    </lineage>
</organism>
<dbReference type="CDD" id="cd07377">
    <property type="entry name" value="WHTH_GntR"/>
    <property type="match status" value="1"/>
</dbReference>
<dbReference type="InterPro" id="IPR036390">
    <property type="entry name" value="WH_DNA-bd_sf"/>
</dbReference>
<name>A0ABQ4HYL6_9ACTN</name>